<feature type="transmembrane region" description="Helical" evidence="5">
    <location>
        <begin position="114"/>
        <end position="132"/>
    </location>
</feature>
<feature type="transmembrane region" description="Helical" evidence="5">
    <location>
        <begin position="12"/>
        <end position="34"/>
    </location>
</feature>
<keyword evidence="4 5" id="KW-0472">Membrane</keyword>
<organism evidence="6 7">
    <name type="scientific">Picrophilus torridus (strain ATCC 700027 / DSM 9790 / JCM 10055 / NBRC 100828 / KAW 2/3)</name>
    <dbReference type="NCBI Taxonomy" id="1122961"/>
    <lineage>
        <taxon>Archaea</taxon>
        <taxon>Methanobacteriati</taxon>
        <taxon>Thermoplasmatota</taxon>
        <taxon>Thermoplasmata</taxon>
        <taxon>Thermoplasmatales</taxon>
        <taxon>Picrophilaceae</taxon>
        <taxon>Picrophilus</taxon>
    </lineage>
</organism>
<feature type="transmembrane region" description="Helical" evidence="5">
    <location>
        <begin position="235"/>
        <end position="255"/>
    </location>
</feature>
<keyword evidence="3 5" id="KW-1133">Transmembrane helix</keyword>
<feature type="transmembrane region" description="Helical" evidence="5">
    <location>
        <begin position="69"/>
        <end position="93"/>
    </location>
</feature>
<protein>
    <submittedName>
        <fullName evidence="6">Signal peptidase I</fullName>
    </submittedName>
</protein>
<dbReference type="GO" id="GO:0006465">
    <property type="term" value="P:signal peptide processing"/>
    <property type="evidence" value="ECO:0007669"/>
    <property type="project" value="InterPro"/>
</dbReference>
<evidence type="ECO:0000256" key="2">
    <source>
        <dbReference type="ARBA" id="ARBA00022692"/>
    </source>
</evidence>
<dbReference type="CDD" id="cd06530">
    <property type="entry name" value="S26_SPase_I"/>
    <property type="match status" value="1"/>
</dbReference>
<dbReference type="Gene3D" id="2.10.109.10">
    <property type="entry name" value="Umud Fragment, subunit A"/>
    <property type="match status" value="1"/>
</dbReference>
<dbReference type="GO" id="GO:0004252">
    <property type="term" value="F:serine-type endopeptidase activity"/>
    <property type="evidence" value="ECO:0007669"/>
    <property type="project" value="InterPro"/>
</dbReference>
<gene>
    <name evidence="6" type="ORF">SAMN02745355_0043</name>
</gene>
<evidence type="ECO:0000313" key="7">
    <source>
        <dbReference type="Proteomes" id="UP000192315"/>
    </source>
</evidence>
<evidence type="ECO:0000256" key="5">
    <source>
        <dbReference type="SAM" id="Phobius"/>
    </source>
</evidence>
<dbReference type="PANTHER" id="PTHR10806:SF6">
    <property type="entry name" value="SIGNAL PEPTIDASE COMPLEX CATALYTIC SUBUNIT SEC11"/>
    <property type="match status" value="1"/>
</dbReference>
<dbReference type="GO" id="GO:0016020">
    <property type="term" value="C:membrane"/>
    <property type="evidence" value="ECO:0007669"/>
    <property type="project" value="UniProtKB-SubCell"/>
</dbReference>
<dbReference type="Proteomes" id="UP000192315">
    <property type="component" value="Unassembled WGS sequence"/>
</dbReference>
<comment type="subcellular location">
    <subcellularLocation>
        <location evidence="1">Membrane</location>
    </subcellularLocation>
</comment>
<dbReference type="InterPro" id="IPR036286">
    <property type="entry name" value="LexA/Signal_pep-like_sf"/>
</dbReference>
<evidence type="ECO:0000256" key="4">
    <source>
        <dbReference type="ARBA" id="ARBA00023136"/>
    </source>
</evidence>
<proteinExistence type="predicted"/>
<dbReference type="SUPFAM" id="SSF51306">
    <property type="entry name" value="LexA/Signal peptidase"/>
    <property type="match status" value="1"/>
</dbReference>
<dbReference type="InterPro" id="IPR019533">
    <property type="entry name" value="Peptidase_S26"/>
</dbReference>
<dbReference type="PANTHER" id="PTHR10806">
    <property type="entry name" value="SIGNAL PEPTIDASE COMPLEX CATALYTIC SUBUNIT SEC11"/>
    <property type="match status" value="1"/>
</dbReference>
<keyword evidence="7" id="KW-1185">Reference proteome</keyword>
<evidence type="ECO:0000256" key="3">
    <source>
        <dbReference type="ARBA" id="ARBA00022989"/>
    </source>
</evidence>
<evidence type="ECO:0000256" key="1">
    <source>
        <dbReference type="ARBA" id="ARBA00004370"/>
    </source>
</evidence>
<reference evidence="6 7" key="1">
    <citation type="submission" date="2017-04" db="EMBL/GenBank/DDBJ databases">
        <authorList>
            <person name="Varghese N."/>
            <person name="Submissions S."/>
        </authorList>
    </citation>
    <scope>NUCLEOTIDE SEQUENCE [LARGE SCALE GENOMIC DNA]</scope>
    <source>
        <strain evidence="6 7">DSM 9789</strain>
    </source>
</reference>
<feature type="transmembrane region" description="Helical" evidence="5">
    <location>
        <begin position="41"/>
        <end position="63"/>
    </location>
</feature>
<dbReference type="AlphaFoldDB" id="A0A8G2FVD0"/>
<keyword evidence="2 5" id="KW-0812">Transmembrane</keyword>
<evidence type="ECO:0000313" key="6">
    <source>
        <dbReference type="EMBL" id="SMD30181.1"/>
    </source>
</evidence>
<dbReference type="InterPro" id="IPR001733">
    <property type="entry name" value="Peptidase_S26B"/>
</dbReference>
<dbReference type="NCBIfam" id="TIGR02228">
    <property type="entry name" value="sigpep_I_arch"/>
    <property type="match status" value="1"/>
</dbReference>
<dbReference type="EMBL" id="FWYE01000001">
    <property type="protein sequence ID" value="SMD30181.1"/>
    <property type="molecule type" value="Genomic_DNA"/>
</dbReference>
<name>A0A8G2FVD0_PICTO</name>
<comment type="caution">
    <text evidence="6">The sequence shown here is derived from an EMBL/GenBank/DDBJ whole genome shotgun (WGS) entry which is preliminary data.</text>
</comment>
<accession>A0A8G2FVD0</accession>
<sequence length="270" mass="31094">MPYSAYMDVKNLFSLILFELLFLILAGFLSEFIYYKSDFNFLLLFLFLFVFYFYSNLTILIYVSKYFQLVYSVIAISAVLLIVQYTLKGNVYINKILKEKRKPRIKVNKRMEKGTVILIASMLAFAGIAYIINSEHYVVADPTGSMYPVIKPGSLLFVEPVNPKTVKIGDIIEFNAPWKNGVYYAHEIIRICYINGSEYVRTKGVANPSEDPMPVPLKNIVGIVVFNLPYAGYPIIYSKLTLAIIISILIVFISIPEKRRYKHHFKSRLK</sequence>